<keyword evidence="4 8" id="KW-0418">Kinase</keyword>
<dbReference type="AlphaFoldDB" id="A0A9X8UI96"/>
<dbReference type="InterPro" id="IPR004625">
    <property type="entry name" value="PyrdxlKinase"/>
</dbReference>
<dbReference type="Proteomes" id="UP000294682">
    <property type="component" value="Unassembled WGS sequence"/>
</dbReference>
<dbReference type="EMBL" id="SLUK01000009">
    <property type="protein sequence ID" value="TCL42641.1"/>
    <property type="molecule type" value="Genomic_DNA"/>
</dbReference>
<dbReference type="SUPFAM" id="SSF53613">
    <property type="entry name" value="Ribokinase-like"/>
    <property type="match status" value="1"/>
</dbReference>
<protein>
    <recommendedName>
        <fullName evidence="1">pyridoxal kinase</fullName>
        <ecNumber evidence="1">2.7.1.35</ecNumber>
    </recommendedName>
</protein>
<evidence type="ECO:0000313" key="8">
    <source>
        <dbReference type="EMBL" id="TCL42641.1"/>
    </source>
</evidence>
<dbReference type="GO" id="GO:0008478">
    <property type="term" value="F:pyridoxal kinase activity"/>
    <property type="evidence" value="ECO:0007669"/>
    <property type="project" value="UniProtKB-EC"/>
</dbReference>
<evidence type="ECO:0000256" key="6">
    <source>
        <dbReference type="ARBA" id="ARBA00022977"/>
    </source>
</evidence>
<evidence type="ECO:0000256" key="2">
    <source>
        <dbReference type="ARBA" id="ARBA00022679"/>
    </source>
</evidence>
<keyword evidence="3" id="KW-0547">Nucleotide-binding</keyword>
<dbReference type="CDD" id="cd01173">
    <property type="entry name" value="pyridoxal_pyridoxamine_kinase"/>
    <property type="match status" value="1"/>
</dbReference>
<dbReference type="GO" id="GO:0009228">
    <property type="term" value="P:thiamine biosynthetic process"/>
    <property type="evidence" value="ECO:0007669"/>
    <property type="project" value="UniProtKB-KW"/>
</dbReference>
<accession>A0A9X8UI96</accession>
<comment type="caution">
    <text evidence="8">The sequence shown here is derived from an EMBL/GenBank/DDBJ whole genome shotgun (WGS) entry which is preliminary data.</text>
</comment>
<dbReference type="Gene3D" id="3.40.1190.20">
    <property type="match status" value="1"/>
</dbReference>
<dbReference type="InterPro" id="IPR013749">
    <property type="entry name" value="PM/HMP-P_kinase-1"/>
</dbReference>
<dbReference type="GO" id="GO:0009443">
    <property type="term" value="P:pyridoxal 5'-phosphate salvage"/>
    <property type="evidence" value="ECO:0007669"/>
    <property type="project" value="InterPro"/>
</dbReference>
<keyword evidence="6" id="KW-0784">Thiamine biosynthesis</keyword>
<dbReference type="GO" id="GO:0008972">
    <property type="term" value="F:phosphomethylpyrimidine kinase activity"/>
    <property type="evidence" value="ECO:0007669"/>
    <property type="project" value="TreeGrafter"/>
</dbReference>
<evidence type="ECO:0000256" key="3">
    <source>
        <dbReference type="ARBA" id="ARBA00022741"/>
    </source>
</evidence>
<evidence type="ECO:0000313" key="9">
    <source>
        <dbReference type="Proteomes" id="UP000294682"/>
    </source>
</evidence>
<dbReference type="RefSeq" id="WP_132084920.1">
    <property type="nucleotide sequence ID" value="NZ_JADNAH010000059.1"/>
</dbReference>
<organism evidence="8 9">
    <name type="scientific">Harryflintia acetispora</name>
    <dbReference type="NCBI Taxonomy" id="1849041"/>
    <lineage>
        <taxon>Bacteria</taxon>
        <taxon>Bacillati</taxon>
        <taxon>Bacillota</taxon>
        <taxon>Clostridia</taxon>
        <taxon>Eubacteriales</taxon>
        <taxon>Oscillospiraceae</taxon>
        <taxon>Harryflintia</taxon>
    </lineage>
</organism>
<dbReference type="EC" id="2.7.1.35" evidence="1"/>
<evidence type="ECO:0000256" key="5">
    <source>
        <dbReference type="ARBA" id="ARBA00022840"/>
    </source>
</evidence>
<gene>
    <name evidence="8" type="ORF">EDD78_109112</name>
</gene>
<keyword evidence="2" id="KW-0808">Transferase</keyword>
<sequence>MENRPGRVLAIHDLSGFGRCSLTVILPILSAMGVQVCPLPTAVLSTHTGNLGDVEMRDLTDFIAPALAHYERLGIDFECVYTGFLGGAGQIDSCLRALALYPKALAVVDPVMGDHGKAYRTMNADMIRRMGELVAGADVITPNLTEACMLLHEDYRFEPLTRTQAKSMLARLCELGPKYAVITGVQMADGKIANLGFDRERGSYWMVGCDYTPVSYPGTGDMFASVLVGGFLRGDSLPIAMARATGFLERTIKNTFSYSSDPRFGVMFERDIGLLESREVSKSFSLL</sequence>
<keyword evidence="5" id="KW-0067">ATP-binding</keyword>
<dbReference type="Pfam" id="PF08543">
    <property type="entry name" value="Phos_pyr_kin"/>
    <property type="match status" value="1"/>
</dbReference>
<dbReference type="PANTHER" id="PTHR20858">
    <property type="entry name" value="PHOSPHOMETHYLPYRIMIDINE KINASE"/>
    <property type="match status" value="1"/>
</dbReference>
<keyword evidence="9" id="KW-1185">Reference proteome</keyword>
<dbReference type="InterPro" id="IPR029056">
    <property type="entry name" value="Ribokinase-like"/>
</dbReference>
<evidence type="ECO:0000256" key="4">
    <source>
        <dbReference type="ARBA" id="ARBA00022777"/>
    </source>
</evidence>
<reference evidence="8 9" key="1">
    <citation type="submission" date="2019-03" db="EMBL/GenBank/DDBJ databases">
        <title>Genomic Encyclopedia of Type Strains, Phase IV (KMG-IV): sequencing the most valuable type-strain genomes for metagenomic binning, comparative biology and taxonomic classification.</title>
        <authorList>
            <person name="Goeker M."/>
        </authorList>
    </citation>
    <scope>NUCLEOTIDE SEQUENCE [LARGE SCALE GENOMIC DNA]</scope>
    <source>
        <strain evidence="8 9">DSM 100433</strain>
    </source>
</reference>
<dbReference type="GO" id="GO:0005524">
    <property type="term" value="F:ATP binding"/>
    <property type="evidence" value="ECO:0007669"/>
    <property type="project" value="UniProtKB-KW"/>
</dbReference>
<feature type="domain" description="Pyridoxamine kinase/Phosphomethylpyrimidine kinase" evidence="7">
    <location>
        <begin position="30"/>
        <end position="258"/>
    </location>
</feature>
<dbReference type="PANTHER" id="PTHR20858:SF17">
    <property type="entry name" value="HYDROXYMETHYLPYRIMIDINE_PHOSPHOMETHYLPYRIMIDINE KINASE THI20-RELATED"/>
    <property type="match status" value="1"/>
</dbReference>
<evidence type="ECO:0000259" key="7">
    <source>
        <dbReference type="Pfam" id="PF08543"/>
    </source>
</evidence>
<evidence type="ECO:0000256" key="1">
    <source>
        <dbReference type="ARBA" id="ARBA00012104"/>
    </source>
</evidence>
<dbReference type="NCBIfam" id="NF005491">
    <property type="entry name" value="PRK07105.1"/>
    <property type="match status" value="1"/>
</dbReference>
<proteinExistence type="predicted"/>
<dbReference type="GO" id="GO:0005829">
    <property type="term" value="C:cytosol"/>
    <property type="evidence" value="ECO:0007669"/>
    <property type="project" value="TreeGrafter"/>
</dbReference>
<dbReference type="GO" id="GO:0008902">
    <property type="term" value="F:hydroxymethylpyrimidine kinase activity"/>
    <property type="evidence" value="ECO:0007669"/>
    <property type="project" value="TreeGrafter"/>
</dbReference>
<name>A0A9X8UI96_9FIRM</name>